<comment type="caution">
    <text evidence="1">The sequence shown here is derived from an EMBL/GenBank/DDBJ whole genome shotgun (WGS) entry which is preliminary data.</text>
</comment>
<reference evidence="1 2" key="1">
    <citation type="journal article" date="2018" name="Int. J. Syst. Evol. Microbiol.">
        <title>Planococcus salinus sp. nov., a moderately halophilic bacterium isolated from a saline-alkali soil.</title>
        <authorList>
            <person name="Gan L."/>
        </authorList>
    </citation>
    <scope>NUCLEOTIDE SEQUENCE [LARGE SCALE GENOMIC DNA]</scope>
    <source>
        <strain evidence="1 2">LCB217</strain>
    </source>
</reference>
<gene>
    <name evidence="1" type="ORF">EEX84_01335</name>
</gene>
<dbReference type="AlphaFoldDB" id="A0A3M8PDJ5"/>
<protein>
    <submittedName>
        <fullName evidence="1">Uncharacterized protein</fullName>
    </submittedName>
</protein>
<organism evidence="1 2">
    <name type="scientific">Planococcus salinus</name>
    <dbReference type="NCBI Taxonomy" id="1848460"/>
    <lineage>
        <taxon>Bacteria</taxon>
        <taxon>Bacillati</taxon>
        <taxon>Bacillota</taxon>
        <taxon>Bacilli</taxon>
        <taxon>Bacillales</taxon>
        <taxon>Caryophanaceae</taxon>
        <taxon>Planococcus</taxon>
    </lineage>
</organism>
<dbReference type="Proteomes" id="UP000275473">
    <property type="component" value="Unassembled WGS sequence"/>
</dbReference>
<keyword evidence="2" id="KW-1185">Reference proteome</keyword>
<evidence type="ECO:0000313" key="1">
    <source>
        <dbReference type="EMBL" id="RNF41024.1"/>
    </source>
</evidence>
<name>A0A3M8PDJ5_9BACL</name>
<dbReference type="EMBL" id="RIAX01000001">
    <property type="protein sequence ID" value="RNF41024.1"/>
    <property type="molecule type" value="Genomic_DNA"/>
</dbReference>
<proteinExistence type="predicted"/>
<sequence length="90" mass="9821">MRLRVIFFVVCFIHCPTGMPYCLPAHGNKPKKALPPDLEAALQLVEKRFSNPIFRKPAAQKPCAPASLRCFVAKALTELLSANAFPAGIA</sequence>
<accession>A0A3M8PDJ5</accession>
<evidence type="ECO:0000313" key="2">
    <source>
        <dbReference type="Proteomes" id="UP000275473"/>
    </source>
</evidence>